<feature type="domain" description="SLH" evidence="3">
    <location>
        <begin position="88"/>
        <end position="147"/>
    </location>
</feature>
<name>C8VY49_DESAS</name>
<evidence type="ECO:0000313" key="4">
    <source>
        <dbReference type="EMBL" id="ACV64678.1"/>
    </source>
</evidence>
<organism evidence="4 5">
    <name type="scientific">Desulfofarcimen acetoxidans (strain ATCC 49208 / DSM 771 / KCTC 5769 / VKM B-1644 / 5575)</name>
    <name type="common">Desulfotomaculum acetoxidans</name>
    <dbReference type="NCBI Taxonomy" id="485916"/>
    <lineage>
        <taxon>Bacteria</taxon>
        <taxon>Bacillati</taxon>
        <taxon>Bacillota</taxon>
        <taxon>Clostridia</taxon>
        <taxon>Eubacteriales</taxon>
        <taxon>Peptococcaceae</taxon>
        <taxon>Desulfofarcimen</taxon>
    </lineage>
</organism>
<feature type="domain" description="SLH" evidence="3">
    <location>
        <begin position="148"/>
        <end position="211"/>
    </location>
</feature>
<feature type="signal peptide" evidence="2">
    <location>
        <begin position="1"/>
        <end position="26"/>
    </location>
</feature>
<dbReference type="SUPFAM" id="SSF49452">
    <property type="entry name" value="Starch-binding domain-like"/>
    <property type="match status" value="2"/>
</dbReference>
<dbReference type="PANTHER" id="PTHR43308:SF5">
    <property type="entry name" value="S-LAYER PROTEIN _ PEPTIDOGLYCAN ENDO-BETA-N-ACETYLGLUCOSAMINIDASE"/>
    <property type="match status" value="1"/>
</dbReference>
<dbReference type="Pfam" id="PF13620">
    <property type="entry name" value="CarboxypepD_reg"/>
    <property type="match status" value="1"/>
</dbReference>
<dbReference type="Gene3D" id="2.60.40.1120">
    <property type="entry name" value="Carboxypeptidase-like, regulatory domain"/>
    <property type="match status" value="2"/>
</dbReference>
<dbReference type="GO" id="GO:0030246">
    <property type="term" value="F:carbohydrate binding"/>
    <property type="evidence" value="ECO:0007669"/>
    <property type="project" value="InterPro"/>
</dbReference>
<dbReference type="PANTHER" id="PTHR43308">
    <property type="entry name" value="OUTER MEMBRANE PROTEIN ALPHA-RELATED"/>
    <property type="match status" value="1"/>
</dbReference>
<dbReference type="InterPro" id="IPR051465">
    <property type="entry name" value="Cell_Envelope_Struct_Comp"/>
</dbReference>
<evidence type="ECO:0000256" key="1">
    <source>
        <dbReference type="ARBA" id="ARBA00022737"/>
    </source>
</evidence>
<dbReference type="Proteomes" id="UP000002217">
    <property type="component" value="Chromosome"/>
</dbReference>
<reference evidence="4 5" key="1">
    <citation type="journal article" date="2009" name="Stand. Genomic Sci.">
        <title>Complete genome sequence of Desulfotomaculum acetoxidans type strain (5575).</title>
        <authorList>
            <person name="Spring S."/>
            <person name="Lapidus A."/>
            <person name="Schroder M."/>
            <person name="Gleim D."/>
            <person name="Sims D."/>
            <person name="Meincke L."/>
            <person name="Glavina Del Rio T."/>
            <person name="Tice H."/>
            <person name="Copeland A."/>
            <person name="Cheng J.F."/>
            <person name="Lucas S."/>
            <person name="Chen F."/>
            <person name="Nolan M."/>
            <person name="Bruce D."/>
            <person name="Goodwin L."/>
            <person name="Pitluck S."/>
            <person name="Ivanova N."/>
            <person name="Mavromatis K."/>
            <person name="Mikhailova N."/>
            <person name="Pati A."/>
            <person name="Chen A."/>
            <person name="Palaniappan K."/>
            <person name="Land M."/>
            <person name="Hauser L."/>
            <person name="Chang Y.J."/>
            <person name="Jeffries C.D."/>
            <person name="Chain P."/>
            <person name="Saunders E."/>
            <person name="Brettin T."/>
            <person name="Detter J.C."/>
            <person name="Goker M."/>
            <person name="Bristow J."/>
            <person name="Eisen J.A."/>
            <person name="Markowitz V."/>
            <person name="Hugenholtz P."/>
            <person name="Kyrpides N.C."/>
            <person name="Klenk H.P."/>
            <person name="Han C."/>
        </authorList>
    </citation>
    <scope>NUCLEOTIDE SEQUENCE [LARGE SCALE GENOMIC DNA]</scope>
    <source>
        <strain evidence="5">ATCC 49208 / DSM 771 / VKM B-1644</strain>
    </source>
</reference>
<dbReference type="OrthoDB" id="2112962at2"/>
<feature type="chain" id="PRO_5002992341" evidence="2">
    <location>
        <begin position="27"/>
        <end position="531"/>
    </location>
</feature>
<keyword evidence="5" id="KW-1185">Reference proteome</keyword>
<dbReference type="HOGENOM" id="CLU_596973_0_0_9"/>
<dbReference type="eggNOG" id="COG5492">
    <property type="taxonomic scope" value="Bacteria"/>
</dbReference>
<dbReference type="InterPro" id="IPR001119">
    <property type="entry name" value="SLH_dom"/>
</dbReference>
<dbReference type="AlphaFoldDB" id="C8VY49"/>
<protein>
    <submittedName>
        <fullName evidence="4">S-layer domain protein</fullName>
    </submittedName>
</protein>
<dbReference type="Pfam" id="PF00395">
    <property type="entry name" value="SLH"/>
    <property type="match status" value="3"/>
</dbReference>
<gene>
    <name evidence="4" type="ordered locus">Dtox_3985</name>
</gene>
<accession>C8VY49</accession>
<proteinExistence type="predicted"/>
<dbReference type="EMBL" id="CP001720">
    <property type="protein sequence ID" value="ACV64678.1"/>
    <property type="molecule type" value="Genomic_DNA"/>
</dbReference>
<dbReference type="RefSeq" id="WP_015759353.1">
    <property type="nucleotide sequence ID" value="NC_013216.1"/>
</dbReference>
<sequence>MKYYNKLLITTVTVCLIFGLAGAALAADLTDITNHWANNQIKSWVEQGLASGYPDGTFKPDKEISRAEFVVLVNKAFNINSSNETNVFNDVKANDWFSKDVAAARAAAYIAGYEDNTFKPDQKISRQEVAAIVTRLLKLDTAGDLTELDKFTDSKSIPSWSQAGLNAVVKKGIIKGYPDQTVQPFKAITRAEAIVCLSAAKGEEKTPPVVTVKPAIEGKVTYKGSAVKGAAIKLFNKDGYQVIKKTTTDAQGAYKLEADPGVYDLTATTDKTVAYASDVTVAADTITSNELVLEDAAIVTGKLNDKNNKAAANIEIMFTTNPTFVATTDQNGEYTLVLLSGRKYTIRAINPNNHTAEVIRENVDIGSSAQKQTMSSLSVSFATASSGGGGGGGGGGSTGSDDYPSISSASITIKDADQTKTFTVGSITDGKGTIVLTGSENALITGGSITVSEASKLTVTSPAFLASLQGPQQLTAGTNNLDTIDLLTNASATLGLLHDAVSDGDVTLAGKLTDNDGNTSNVQLKIVINLN</sequence>
<keyword evidence="2" id="KW-0732">Signal</keyword>
<evidence type="ECO:0000259" key="3">
    <source>
        <dbReference type="PROSITE" id="PS51272"/>
    </source>
</evidence>
<dbReference type="PROSITE" id="PS51272">
    <property type="entry name" value="SLH"/>
    <property type="match status" value="3"/>
</dbReference>
<keyword evidence="1" id="KW-0677">Repeat</keyword>
<dbReference type="STRING" id="485916.Dtox_3985"/>
<evidence type="ECO:0000313" key="5">
    <source>
        <dbReference type="Proteomes" id="UP000002217"/>
    </source>
</evidence>
<dbReference type="KEGG" id="dae:Dtox_3985"/>
<evidence type="ECO:0000256" key="2">
    <source>
        <dbReference type="SAM" id="SignalP"/>
    </source>
</evidence>
<feature type="domain" description="SLH" evidence="3">
    <location>
        <begin position="24"/>
        <end position="87"/>
    </location>
</feature>
<dbReference type="InterPro" id="IPR013784">
    <property type="entry name" value="Carb-bd-like_fold"/>
</dbReference>